<dbReference type="Pfam" id="PF07484">
    <property type="entry name" value="Collar"/>
    <property type="match status" value="1"/>
</dbReference>
<organism evidence="2 3">
    <name type="scientific">Edaphobacter modestus</name>
    <dbReference type="NCBI Taxonomy" id="388466"/>
    <lineage>
        <taxon>Bacteria</taxon>
        <taxon>Pseudomonadati</taxon>
        <taxon>Acidobacteriota</taxon>
        <taxon>Terriglobia</taxon>
        <taxon>Terriglobales</taxon>
        <taxon>Acidobacteriaceae</taxon>
        <taxon>Edaphobacter</taxon>
    </lineage>
</organism>
<evidence type="ECO:0000259" key="1">
    <source>
        <dbReference type="Pfam" id="PF07484"/>
    </source>
</evidence>
<dbReference type="InterPro" id="IPR037053">
    <property type="entry name" value="Phage_tail_collar_dom_sf"/>
</dbReference>
<comment type="caution">
    <text evidence="2">The sequence shown here is derived from an EMBL/GenBank/DDBJ whole genome shotgun (WGS) entry which is preliminary data.</text>
</comment>
<protein>
    <submittedName>
        <fullName evidence="2">Microcystin-dependent protein</fullName>
    </submittedName>
</protein>
<reference evidence="2 3" key="1">
    <citation type="submission" date="2019-02" db="EMBL/GenBank/DDBJ databases">
        <title>Genomic Encyclopedia of Archaeal and Bacterial Type Strains, Phase II (KMG-II): from individual species to whole genera.</title>
        <authorList>
            <person name="Goeker M."/>
        </authorList>
    </citation>
    <scope>NUCLEOTIDE SEQUENCE [LARGE SCALE GENOMIC DNA]</scope>
    <source>
        <strain evidence="2 3">DSM 18101</strain>
    </source>
</reference>
<dbReference type="AlphaFoldDB" id="A0A4Q7Y1Z5"/>
<evidence type="ECO:0000313" key="3">
    <source>
        <dbReference type="Proteomes" id="UP000292958"/>
    </source>
</evidence>
<sequence length="185" mass="19162">MAEPFLGEIRMVGWNFAARGWALCNGQLLPISQNQALFSLLGTYYGGDGVTTFALPNLQSRVPIHQGTGPGLSPYTIGESSGSEAVTLLITEIPQHNHLVSVSNQSGSVADPTNALLAQGNSGSLRAPVAVSNYIATSSGGVSPTGTLAPATITLTGGSQPHSNIQPFLCVNFIIALEGIFPSRQ</sequence>
<gene>
    <name evidence="2" type="ORF">BDD14_6420</name>
</gene>
<proteinExistence type="predicted"/>
<dbReference type="Proteomes" id="UP000292958">
    <property type="component" value="Unassembled WGS sequence"/>
</dbReference>
<accession>A0A4Q7Y1Z5</accession>
<dbReference type="EMBL" id="SHKW01000007">
    <property type="protein sequence ID" value="RZU29795.1"/>
    <property type="molecule type" value="Genomic_DNA"/>
</dbReference>
<dbReference type="InterPro" id="IPR011083">
    <property type="entry name" value="Phage_tail_collar_dom"/>
</dbReference>
<keyword evidence="3" id="KW-1185">Reference proteome</keyword>
<name>A0A4Q7Y1Z5_9BACT</name>
<dbReference type="SUPFAM" id="SSF88874">
    <property type="entry name" value="Receptor-binding domain of short tail fibre protein gp12"/>
    <property type="match status" value="1"/>
</dbReference>
<feature type="domain" description="Phage tail collar" evidence="1">
    <location>
        <begin position="7"/>
        <end position="63"/>
    </location>
</feature>
<dbReference type="RefSeq" id="WP_130425140.1">
    <property type="nucleotide sequence ID" value="NZ_SHKW01000007.1"/>
</dbReference>
<evidence type="ECO:0000313" key="2">
    <source>
        <dbReference type="EMBL" id="RZU29795.1"/>
    </source>
</evidence>
<dbReference type="OrthoDB" id="9810174at2"/>
<dbReference type="Gene3D" id="3.90.1340.10">
    <property type="entry name" value="Phage tail collar domain"/>
    <property type="match status" value="1"/>
</dbReference>